<dbReference type="Gene3D" id="3.40.50.1460">
    <property type="match status" value="1"/>
</dbReference>
<dbReference type="PANTHER" id="PTHR48104">
    <property type="entry name" value="METACASPASE-4"/>
    <property type="match status" value="1"/>
</dbReference>
<dbReference type="InterPro" id="IPR050452">
    <property type="entry name" value="Metacaspase"/>
</dbReference>
<evidence type="ECO:0000313" key="4">
    <source>
        <dbReference type="Proteomes" id="UP000717696"/>
    </source>
</evidence>
<keyword evidence="4" id="KW-1185">Reference proteome</keyword>
<dbReference type="Proteomes" id="UP000717696">
    <property type="component" value="Unassembled WGS sequence"/>
</dbReference>
<gene>
    <name evidence="3" type="ORF">B0J13DRAFT_109700</name>
</gene>
<dbReference type="AlphaFoldDB" id="A0A9P9FEQ9"/>
<organism evidence="3 4">
    <name type="scientific">Dactylonectria estremocensis</name>
    <dbReference type="NCBI Taxonomy" id="1079267"/>
    <lineage>
        <taxon>Eukaryota</taxon>
        <taxon>Fungi</taxon>
        <taxon>Dikarya</taxon>
        <taxon>Ascomycota</taxon>
        <taxon>Pezizomycotina</taxon>
        <taxon>Sordariomycetes</taxon>
        <taxon>Hypocreomycetidae</taxon>
        <taxon>Hypocreales</taxon>
        <taxon>Nectriaceae</taxon>
        <taxon>Dactylonectria</taxon>
    </lineage>
</organism>
<dbReference type="EMBL" id="JAGMUU010000002">
    <property type="protein sequence ID" value="KAH7159603.1"/>
    <property type="molecule type" value="Genomic_DNA"/>
</dbReference>
<evidence type="ECO:0000256" key="1">
    <source>
        <dbReference type="ARBA" id="ARBA00009005"/>
    </source>
</evidence>
<comment type="caution">
    <text evidence="3">The sequence shown here is derived from an EMBL/GenBank/DDBJ whole genome shotgun (WGS) entry which is preliminary data.</text>
</comment>
<comment type="similarity">
    <text evidence="1">Belongs to the peptidase C14B family.</text>
</comment>
<evidence type="ECO:0000259" key="2">
    <source>
        <dbReference type="Pfam" id="PF00656"/>
    </source>
</evidence>
<sequence>MSEAEQEPRCTICRVRLQSRPSRGKSVRPDEQIPSWRQRACCIEQWRTRGAVRDRISAFGCAVHAVPRERTVCQGRRGVGREELGVRLGEESVQLIEPEPEPGVLGGLLVPTLDPIPIISTEYLRPAKLRLMDRQEPARSYHALLVGIDCYSREPLEGAVRDAKAISAYLEKRHDLVQIRTLTATPPGGSDATTPVEDPGMWPTYENVTAALDDIAARAEPGDCAFMHFSGHGTRMAATRAFANEATGELALNLLTSDGRGIRYLRGEELASSLKRIVAKGVLVTVVLDCCFSGSVLRRGHSFTVRELSYDLAIDQRYPADPALYADPASDSGSPVRRDGSSAPNWLINPDGYTIMTACGPHELAHEDALDGKEKHGILSYFLLRTLAMWEETRAPQLDMYRHICARFKERWPHQNPMLFGNKSLSFFADHDKLADDAHTFVVSTEEAGIRLQVGRAHGVSKGDLFSLFSTRSATGTSIAAEVPARVEKVGNLTSTLAFPDSAAESSVKGIQTGWAAKQVTRQLLRQLPIRLAHDLPNLADVSAALQSRGSLDPQVSGSGTEDYSFLVKMDADENYVILDGRHQPLPNVPVISALMEDGIPRLLDILEHLAKFKLVKGLANSNNSLFQNSFEAQLFTPSGEFTANQVARVTTGDQVAFKVQNVGNRALYIHIYDMGPRWHIQSVVGGEYHVLPPRKPLEGYSGTLRTKLRMELPPELEEAGQEVCEDVLKVFITTRQTSFLSLELPRLGASVTELKRPSHSRTSSGDVEDDLTEDWATLEFTIRTSAK</sequence>
<dbReference type="InterPro" id="IPR011600">
    <property type="entry name" value="Pept_C14_caspase"/>
</dbReference>
<dbReference type="PANTHER" id="PTHR48104:SF30">
    <property type="entry name" value="METACASPASE-1"/>
    <property type="match status" value="1"/>
</dbReference>
<evidence type="ECO:0000313" key="3">
    <source>
        <dbReference type="EMBL" id="KAH7159603.1"/>
    </source>
</evidence>
<dbReference type="OrthoDB" id="3223806at2759"/>
<accession>A0A9P9FEQ9</accession>
<dbReference type="GO" id="GO:0005737">
    <property type="term" value="C:cytoplasm"/>
    <property type="evidence" value="ECO:0007669"/>
    <property type="project" value="TreeGrafter"/>
</dbReference>
<reference evidence="3" key="1">
    <citation type="journal article" date="2021" name="Nat. Commun.">
        <title>Genetic determinants of endophytism in the Arabidopsis root mycobiome.</title>
        <authorList>
            <person name="Mesny F."/>
            <person name="Miyauchi S."/>
            <person name="Thiergart T."/>
            <person name="Pickel B."/>
            <person name="Atanasova L."/>
            <person name="Karlsson M."/>
            <person name="Huettel B."/>
            <person name="Barry K.W."/>
            <person name="Haridas S."/>
            <person name="Chen C."/>
            <person name="Bauer D."/>
            <person name="Andreopoulos W."/>
            <person name="Pangilinan J."/>
            <person name="LaButti K."/>
            <person name="Riley R."/>
            <person name="Lipzen A."/>
            <person name="Clum A."/>
            <person name="Drula E."/>
            <person name="Henrissat B."/>
            <person name="Kohler A."/>
            <person name="Grigoriev I.V."/>
            <person name="Martin F.M."/>
            <person name="Hacquard S."/>
        </authorList>
    </citation>
    <scope>NUCLEOTIDE SEQUENCE</scope>
    <source>
        <strain evidence="3">MPI-CAGE-AT-0021</strain>
    </source>
</reference>
<dbReference type="GO" id="GO:0004197">
    <property type="term" value="F:cysteine-type endopeptidase activity"/>
    <property type="evidence" value="ECO:0007669"/>
    <property type="project" value="InterPro"/>
</dbReference>
<feature type="domain" description="Peptidase C14 caspase" evidence="2">
    <location>
        <begin position="142"/>
        <end position="419"/>
    </location>
</feature>
<dbReference type="Pfam" id="PF00656">
    <property type="entry name" value="Peptidase_C14"/>
    <property type="match status" value="1"/>
</dbReference>
<protein>
    <submittedName>
        <fullName evidence="3">Caspase domain-containing protein</fullName>
    </submittedName>
</protein>
<proteinExistence type="inferred from homology"/>
<dbReference type="GO" id="GO:0006508">
    <property type="term" value="P:proteolysis"/>
    <property type="evidence" value="ECO:0007669"/>
    <property type="project" value="InterPro"/>
</dbReference>
<name>A0A9P9FEQ9_9HYPO</name>